<dbReference type="Proteomes" id="UP001434737">
    <property type="component" value="Chromosome"/>
</dbReference>
<feature type="domain" description="Peptidase C39" evidence="1">
    <location>
        <begin position="45"/>
        <end position="187"/>
    </location>
</feature>
<organism evidence="2 3">
    <name type="scientific">Helicobacter mastomyrinus</name>
    <dbReference type="NCBI Taxonomy" id="287948"/>
    <lineage>
        <taxon>Bacteria</taxon>
        <taxon>Pseudomonadati</taxon>
        <taxon>Campylobacterota</taxon>
        <taxon>Epsilonproteobacteria</taxon>
        <taxon>Campylobacterales</taxon>
        <taxon>Helicobacteraceae</taxon>
        <taxon>Helicobacter</taxon>
    </lineage>
</organism>
<dbReference type="CDD" id="cd02423">
    <property type="entry name" value="Peptidase_C39G"/>
    <property type="match status" value="1"/>
</dbReference>
<proteinExistence type="predicted"/>
<accession>A0ABZ3F475</accession>
<dbReference type="Pfam" id="PF03412">
    <property type="entry name" value="Peptidase_C39"/>
    <property type="match status" value="1"/>
</dbReference>
<gene>
    <name evidence="2" type="ORF">V3I05_09905</name>
</gene>
<evidence type="ECO:0000313" key="2">
    <source>
        <dbReference type="EMBL" id="XAM17984.1"/>
    </source>
</evidence>
<dbReference type="EMBL" id="CP145316">
    <property type="protein sequence ID" value="XAM17984.1"/>
    <property type="molecule type" value="Genomic_DNA"/>
</dbReference>
<keyword evidence="3" id="KW-1185">Reference proteome</keyword>
<sequence>MRLWLFIGLLSHICVADVYMQNEFISKQSPATSWIALRDSNLTKQQYDYSCGSASLSTILTYYYQYNISEKDILDSLLTLKGIDTTQKEALQDNQALRDGIGFSFADLAAFAQEKGFKATGLALDLPSLSQLKIPVIIYVNVRDMEHFSVYKGMDSQFVYLADPSFGNIKVKLAKFQEMFYQRADLTHLGKILAILPAQSDTPINVEFFHQIPSTLTYELIKQKLR</sequence>
<evidence type="ECO:0000259" key="1">
    <source>
        <dbReference type="PROSITE" id="PS50990"/>
    </source>
</evidence>
<protein>
    <submittedName>
        <fullName evidence="2">C39 family peptidase</fullName>
    </submittedName>
</protein>
<dbReference type="PROSITE" id="PS50990">
    <property type="entry name" value="PEPTIDASE_C39"/>
    <property type="match status" value="1"/>
</dbReference>
<reference evidence="2 3" key="1">
    <citation type="submission" date="2024-02" db="EMBL/GenBank/DDBJ databases">
        <title>Genome and pathogenicity analysis of Helicobacter mastomyrinus isolated from mice.</title>
        <authorList>
            <person name="Zhu L."/>
        </authorList>
    </citation>
    <scope>NUCLEOTIDE SEQUENCE [LARGE SCALE GENOMIC DNA]</scope>
    <source>
        <strain evidence="2 3">Hm-17</strain>
    </source>
</reference>
<name>A0ABZ3F475_9HELI</name>
<dbReference type="RefSeq" id="WP_343353499.1">
    <property type="nucleotide sequence ID" value="NZ_CP145316.1"/>
</dbReference>
<dbReference type="Gene3D" id="3.90.70.10">
    <property type="entry name" value="Cysteine proteinases"/>
    <property type="match status" value="1"/>
</dbReference>
<evidence type="ECO:0000313" key="3">
    <source>
        <dbReference type="Proteomes" id="UP001434737"/>
    </source>
</evidence>
<dbReference type="InterPro" id="IPR005074">
    <property type="entry name" value="Peptidase_C39"/>
</dbReference>